<name>A0A1F5YIC9_9BACT</name>
<comment type="caution">
    <text evidence="7">The sequence shown here is derived from an EMBL/GenBank/DDBJ whole genome shotgun (WGS) entry which is preliminary data.</text>
</comment>
<dbReference type="AlphaFoldDB" id="A0A1F5YIC9"/>
<evidence type="ECO:0000256" key="3">
    <source>
        <dbReference type="ARBA" id="ARBA00022898"/>
    </source>
</evidence>
<evidence type="ECO:0000313" key="8">
    <source>
        <dbReference type="Proteomes" id="UP000177396"/>
    </source>
</evidence>
<dbReference type="InterPro" id="IPR015421">
    <property type="entry name" value="PyrdxlP-dep_Trfase_major"/>
</dbReference>
<dbReference type="Gene3D" id="3.40.640.10">
    <property type="entry name" value="Type I PLP-dependent aspartate aminotransferase-like (Major domain)"/>
    <property type="match status" value="1"/>
</dbReference>
<evidence type="ECO:0000259" key="6">
    <source>
        <dbReference type="Pfam" id="PF00266"/>
    </source>
</evidence>
<dbReference type="Pfam" id="PF00266">
    <property type="entry name" value="Aminotran_5"/>
    <property type="match status" value="1"/>
</dbReference>
<dbReference type="InterPro" id="IPR015422">
    <property type="entry name" value="PyrdxlP-dep_Trfase_small"/>
</dbReference>
<dbReference type="PANTHER" id="PTHR21152">
    <property type="entry name" value="AMINOTRANSFERASE CLASS V"/>
    <property type="match status" value="1"/>
</dbReference>
<evidence type="ECO:0000256" key="1">
    <source>
        <dbReference type="ARBA" id="ARBA00001933"/>
    </source>
</evidence>
<dbReference type="InterPro" id="IPR015424">
    <property type="entry name" value="PyrdxlP-dep_Trfase"/>
</dbReference>
<dbReference type="PIRSF" id="PIRSF000524">
    <property type="entry name" value="SPT"/>
    <property type="match status" value="1"/>
</dbReference>
<feature type="modified residue" description="N6-(pyridoxal phosphate)lysine" evidence="5">
    <location>
        <position position="194"/>
    </location>
</feature>
<sequence length="364" mass="41156">MNKRKINLRIPGPTPLPREVRKAVSQQMINHRGKSYEEIQQRVIKNLQYFFQTENEIFLLTCSGMGGLEAVIVNFFSQGDKLVFFTCGEFGNRFAEIGRRFGGNVIQTKFELGKAVSKNKVSEVLKENPDVKGVFFTHNETATGVLNPIAELTPLIKNHKNKPLIIVDSISALGAVSLPMDDLGIDVVVTASQKAWMAPPGLCMMAVSKKAWSYIDSSDLPKYYFDLRMYHDFNLKNQTPATPAVSTILGLDESLKMMRKEGKEKIFQRHIDFRNYLRKELWKIHLRPYVAEEIASPTVTSIEVPPGVDFHKWLEIMNKKYGVILAGGMGETKGKIIRVAHMGYVNKQDLEQVIDAIKGSLKEY</sequence>
<evidence type="ECO:0000256" key="5">
    <source>
        <dbReference type="PIRSR" id="PIRSR000524-50"/>
    </source>
</evidence>
<organism evidence="7 8">
    <name type="scientific">Candidatus Gottesmanbacteria bacterium RBG_16_38_7b</name>
    <dbReference type="NCBI Taxonomy" id="1798372"/>
    <lineage>
        <taxon>Bacteria</taxon>
        <taxon>Candidatus Gottesmaniibacteriota</taxon>
    </lineage>
</organism>
<protein>
    <recommendedName>
        <fullName evidence="6">Aminotransferase class V domain-containing protein</fullName>
    </recommendedName>
</protein>
<dbReference type="PANTHER" id="PTHR21152:SF40">
    <property type="entry name" value="ALANINE--GLYOXYLATE AMINOTRANSFERASE"/>
    <property type="match status" value="1"/>
</dbReference>
<dbReference type="Gene3D" id="3.90.1150.10">
    <property type="entry name" value="Aspartate Aminotransferase, domain 1"/>
    <property type="match status" value="1"/>
</dbReference>
<dbReference type="SUPFAM" id="SSF53383">
    <property type="entry name" value="PLP-dependent transferases"/>
    <property type="match status" value="1"/>
</dbReference>
<proteinExistence type="inferred from homology"/>
<dbReference type="GO" id="GO:0008453">
    <property type="term" value="F:alanine-glyoxylate transaminase activity"/>
    <property type="evidence" value="ECO:0007669"/>
    <property type="project" value="TreeGrafter"/>
</dbReference>
<evidence type="ECO:0000256" key="2">
    <source>
        <dbReference type="ARBA" id="ARBA00009236"/>
    </source>
</evidence>
<dbReference type="GO" id="GO:0004760">
    <property type="term" value="F:L-serine-pyruvate transaminase activity"/>
    <property type="evidence" value="ECO:0007669"/>
    <property type="project" value="TreeGrafter"/>
</dbReference>
<dbReference type="Proteomes" id="UP000177396">
    <property type="component" value="Unassembled WGS sequence"/>
</dbReference>
<dbReference type="GO" id="GO:0019265">
    <property type="term" value="P:glycine biosynthetic process, by transamination of glyoxylate"/>
    <property type="evidence" value="ECO:0007669"/>
    <property type="project" value="TreeGrafter"/>
</dbReference>
<feature type="domain" description="Aminotransferase class V" evidence="6">
    <location>
        <begin position="19"/>
        <end position="329"/>
    </location>
</feature>
<comment type="cofactor">
    <cofactor evidence="1 5">
        <name>pyridoxal 5'-phosphate</name>
        <dbReference type="ChEBI" id="CHEBI:597326"/>
    </cofactor>
</comment>
<evidence type="ECO:0000256" key="4">
    <source>
        <dbReference type="PIRSR" id="PIRSR000524-1"/>
    </source>
</evidence>
<dbReference type="EMBL" id="MFJB01000041">
    <property type="protein sequence ID" value="OGF99957.1"/>
    <property type="molecule type" value="Genomic_DNA"/>
</dbReference>
<dbReference type="InterPro" id="IPR024169">
    <property type="entry name" value="SP_NH2Trfase/AEP_transaminase"/>
</dbReference>
<reference evidence="7 8" key="1">
    <citation type="journal article" date="2016" name="Nat. Commun.">
        <title>Thousands of microbial genomes shed light on interconnected biogeochemical processes in an aquifer system.</title>
        <authorList>
            <person name="Anantharaman K."/>
            <person name="Brown C.T."/>
            <person name="Hug L.A."/>
            <person name="Sharon I."/>
            <person name="Castelle C.J."/>
            <person name="Probst A.J."/>
            <person name="Thomas B.C."/>
            <person name="Singh A."/>
            <person name="Wilkins M.J."/>
            <person name="Karaoz U."/>
            <person name="Brodie E.L."/>
            <person name="Williams K.H."/>
            <person name="Hubbard S.S."/>
            <person name="Banfield J.F."/>
        </authorList>
    </citation>
    <scope>NUCLEOTIDE SEQUENCE [LARGE SCALE GENOMIC DNA]</scope>
</reference>
<comment type="similarity">
    <text evidence="2">Belongs to the class-V pyridoxal-phosphate-dependent aminotransferase family.</text>
</comment>
<evidence type="ECO:0000313" key="7">
    <source>
        <dbReference type="EMBL" id="OGF99957.1"/>
    </source>
</evidence>
<accession>A0A1F5YIC9</accession>
<dbReference type="InterPro" id="IPR000192">
    <property type="entry name" value="Aminotrans_V_dom"/>
</dbReference>
<feature type="binding site" evidence="4">
    <location>
        <position position="338"/>
    </location>
    <ligand>
        <name>substrate</name>
    </ligand>
</feature>
<gene>
    <name evidence="7" type="ORF">A2153_04650</name>
</gene>
<keyword evidence="3 5" id="KW-0663">Pyridoxal phosphate</keyword>